<keyword evidence="3" id="KW-1185">Reference proteome</keyword>
<comment type="caution">
    <text evidence="2">The sequence shown here is derived from an EMBL/GenBank/DDBJ whole genome shotgun (WGS) entry which is preliminary data.</text>
</comment>
<name>A0A1R0KDP9_9PSEU</name>
<dbReference type="Proteomes" id="UP000187486">
    <property type="component" value="Unassembled WGS sequence"/>
</dbReference>
<protein>
    <submittedName>
        <fullName evidence="2">Uncharacterized protein</fullName>
    </submittedName>
</protein>
<sequence length="148" mass="15678">MALPRTVLIVVGVITTISAVLADLVVPDLAAQHAFNPGWPPHAKFHDAQYMVMTVLLGLLGLTLALRRSGKSRGGLLCATGVLATPWLGMIGALLFPGTATYDPEFVDRTLFVFGLHGQVLMAIVLILVLLGAAAATLRLPSEAVFRH</sequence>
<evidence type="ECO:0000256" key="1">
    <source>
        <dbReference type="SAM" id="Phobius"/>
    </source>
</evidence>
<gene>
    <name evidence="2" type="ORF">BS329_40840</name>
</gene>
<accession>A0A1R0KDP9</accession>
<reference evidence="2 3" key="1">
    <citation type="submission" date="2016-01" db="EMBL/GenBank/DDBJ databases">
        <title>Amycolatopsis coloradensis genome sequencing and assembly.</title>
        <authorList>
            <person name="Mayilraj S."/>
        </authorList>
    </citation>
    <scope>NUCLEOTIDE SEQUENCE [LARGE SCALE GENOMIC DNA]</scope>
    <source>
        <strain evidence="2 3">DSM 44225</strain>
    </source>
</reference>
<keyword evidence="1" id="KW-0812">Transmembrane</keyword>
<dbReference type="EMBL" id="MQUQ01000041">
    <property type="protein sequence ID" value="OLZ43078.1"/>
    <property type="molecule type" value="Genomic_DNA"/>
</dbReference>
<feature type="transmembrane region" description="Helical" evidence="1">
    <location>
        <begin position="116"/>
        <end position="138"/>
    </location>
</feature>
<evidence type="ECO:0000313" key="2">
    <source>
        <dbReference type="EMBL" id="OLZ43078.1"/>
    </source>
</evidence>
<dbReference type="AlphaFoldDB" id="A0A1R0KDP9"/>
<organism evidence="2 3">
    <name type="scientific">Amycolatopsis coloradensis</name>
    <dbReference type="NCBI Taxonomy" id="76021"/>
    <lineage>
        <taxon>Bacteria</taxon>
        <taxon>Bacillati</taxon>
        <taxon>Actinomycetota</taxon>
        <taxon>Actinomycetes</taxon>
        <taxon>Pseudonocardiales</taxon>
        <taxon>Pseudonocardiaceae</taxon>
        <taxon>Amycolatopsis</taxon>
    </lineage>
</organism>
<dbReference type="Pfam" id="PF20345">
    <property type="entry name" value="DUF6640"/>
    <property type="match status" value="1"/>
</dbReference>
<keyword evidence="1" id="KW-1133">Transmembrane helix</keyword>
<dbReference type="STRING" id="76021.BS329_40840"/>
<evidence type="ECO:0000313" key="3">
    <source>
        <dbReference type="Proteomes" id="UP000187486"/>
    </source>
</evidence>
<feature type="transmembrane region" description="Helical" evidence="1">
    <location>
        <begin position="48"/>
        <end position="67"/>
    </location>
</feature>
<keyword evidence="1" id="KW-0472">Membrane</keyword>
<feature type="transmembrane region" description="Helical" evidence="1">
    <location>
        <begin position="74"/>
        <end position="96"/>
    </location>
</feature>
<proteinExistence type="predicted"/>
<dbReference type="InterPro" id="IPR046580">
    <property type="entry name" value="DUF6640"/>
</dbReference>
<dbReference type="OrthoDB" id="122427at2"/>
<dbReference type="RefSeq" id="WP_076168879.1">
    <property type="nucleotide sequence ID" value="NZ_JBEZVB010000143.1"/>
</dbReference>